<dbReference type="PROSITE" id="PS50011">
    <property type="entry name" value="PROTEIN_KINASE_DOM"/>
    <property type="match status" value="1"/>
</dbReference>
<evidence type="ECO:0000256" key="6">
    <source>
        <dbReference type="ARBA" id="ARBA00022777"/>
    </source>
</evidence>
<dbReference type="InterPro" id="IPR011009">
    <property type="entry name" value="Kinase-like_dom_sf"/>
</dbReference>
<dbReference type="CDD" id="cd12195">
    <property type="entry name" value="CIPK_C"/>
    <property type="match status" value="1"/>
</dbReference>
<reference evidence="11" key="1">
    <citation type="submission" date="2015-06" db="UniProtKB">
        <authorList>
            <consortium name="EnsemblPlants"/>
        </authorList>
    </citation>
    <scope>IDENTIFICATION</scope>
</reference>
<evidence type="ECO:0000256" key="8">
    <source>
        <dbReference type="ARBA" id="ARBA00023211"/>
    </source>
</evidence>
<dbReference type="GO" id="GO:0005524">
    <property type="term" value="F:ATP binding"/>
    <property type="evidence" value="ECO:0007669"/>
    <property type="project" value="UniProtKB-KW"/>
</dbReference>
<comment type="catalytic activity">
    <reaction evidence="9">
        <text>L-threonyl-[protein] + ATP = O-phospho-L-threonyl-[protein] + ADP + H(+)</text>
        <dbReference type="Rhea" id="RHEA:46608"/>
        <dbReference type="Rhea" id="RHEA-COMP:11060"/>
        <dbReference type="Rhea" id="RHEA-COMP:11605"/>
        <dbReference type="ChEBI" id="CHEBI:15378"/>
        <dbReference type="ChEBI" id="CHEBI:30013"/>
        <dbReference type="ChEBI" id="CHEBI:30616"/>
        <dbReference type="ChEBI" id="CHEBI:61977"/>
        <dbReference type="ChEBI" id="CHEBI:456216"/>
        <dbReference type="EC" id="2.7.11.1"/>
    </reaction>
</comment>
<name>N1QS71_AEGTA</name>
<dbReference type="AlphaFoldDB" id="N1QS71"/>
<evidence type="ECO:0000256" key="7">
    <source>
        <dbReference type="ARBA" id="ARBA00022840"/>
    </source>
</evidence>
<sequence>MARGREGEVRNLVLGKYELGRMLGQGSFAKVYYGRDLRDGQSVAIQVIDKAHLRQTDGMVEQLRREISIMRMGAPPQRSSASGECGTPAYVAPEVLRKRGYDGARADMWSCGVVLYVLLCGFLPFQHDNYVKMYQKIFKGEYQMPPWVSGEARRLIGRLLAVDPAKRISIPEIMLTPWFKRGFVPPVPSSPVTPRKWDDDNAAALIDGSEDSSGNISPRTCNAFQLISSMSSGFDLSGLFESEQKAATVFTSRAPAATVFHKLESAGKALRYNTTRGKGWRIRMEAKADGANGRLAVTAEVFEVAADVTVVEFAHDGGDALDFNKFCAEDVRPGLADIVWAWQGDVPALPGAVA</sequence>
<protein>
    <recommendedName>
        <fullName evidence="2">non-specific serine/threonine protein kinase</fullName>
        <ecNumber evidence="2">2.7.11.1</ecNumber>
    </recommendedName>
</protein>
<keyword evidence="6" id="KW-0418">Kinase</keyword>
<comment type="similarity">
    <text evidence="1">Belongs to the protein kinase superfamily. CAMK Ser/Thr protein kinase family. SNF1 subfamily.</text>
</comment>
<dbReference type="FunFam" id="3.30.310.80:FF:000005">
    <property type="entry name" value="Non-specific serine/threonine protein kinase"/>
    <property type="match status" value="1"/>
</dbReference>
<keyword evidence="4" id="KW-0808">Transferase</keyword>
<comment type="catalytic activity">
    <reaction evidence="10">
        <text>L-seryl-[protein] + ATP = O-phospho-L-seryl-[protein] + ADP + H(+)</text>
        <dbReference type="Rhea" id="RHEA:17989"/>
        <dbReference type="Rhea" id="RHEA-COMP:9863"/>
        <dbReference type="Rhea" id="RHEA-COMP:11604"/>
        <dbReference type="ChEBI" id="CHEBI:15378"/>
        <dbReference type="ChEBI" id="CHEBI:29999"/>
        <dbReference type="ChEBI" id="CHEBI:30616"/>
        <dbReference type="ChEBI" id="CHEBI:83421"/>
        <dbReference type="ChEBI" id="CHEBI:456216"/>
        <dbReference type="EC" id="2.7.11.1"/>
    </reaction>
</comment>
<evidence type="ECO:0000256" key="4">
    <source>
        <dbReference type="ARBA" id="ARBA00022679"/>
    </source>
</evidence>
<dbReference type="GO" id="GO:0007165">
    <property type="term" value="P:signal transduction"/>
    <property type="evidence" value="ECO:0007669"/>
    <property type="project" value="InterPro"/>
</dbReference>
<dbReference type="Gene3D" id="1.10.510.10">
    <property type="entry name" value="Transferase(Phosphotransferase) domain 1"/>
    <property type="match status" value="1"/>
</dbReference>
<evidence type="ECO:0000256" key="5">
    <source>
        <dbReference type="ARBA" id="ARBA00022741"/>
    </source>
</evidence>
<dbReference type="Gene3D" id="3.30.200.20">
    <property type="entry name" value="Phosphorylase Kinase, domain 1"/>
    <property type="match status" value="1"/>
</dbReference>
<dbReference type="PANTHER" id="PTHR43895:SF162">
    <property type="entry name" value="CBL-INTERACTING SERINE_THREONINE-PROTEIN KINASE 25"/>
    <property type="match status" value="1"/>
</dbReference>
<evidence type="ECO:0000256" key="9">
    <source>
        <dbReference type="ARBA" id="ARBA00047899"/>
    </source>
</evidence>
<evidence type="ECO:0000256" key="3">
    <source>
        <dbReference type="ARBA" id="ARBA00022527"/>
    </source>
</evidence>
<dbReference type="InterPro" id="IPR000719">
    <property type="entry name" value="Prot_kinase_dom"/>
</dbReference>
<evidence type="ECO:0000256" key="1">
    <source>
        <dbReference type="ARBA" id="ARBA00006234"/>
    </source>
</evidence>
<dbReference type="SUPFAM" id="SSF56112">
    <property type="entry name" value="Protein kinase-like (PK-like)"/>
    <property type="match status" value="1"/>
</dbReference>
<dbReference type="EC" id="2.7.11.1" evidence="2"/>
<keyword evidence="8" id="KW-0464">Manganese</keyword>
<dbReference type="SMART" id="SM00220">
    <property type="entry name" value="S_TKc"/>
    <property type="match status" value="1"/>
</dbReference>
<dbReference type="GO" id="GO:0004674">
    <property type="term" value="F:protein serine/threonine kinase activity"/>
    <property type="evidence" value="ECO:0007669"/>
    <property type="project" value="UniProtKB-KW"/>
</dbReference>
<evidence type="ECO:0000256" key="10">
    <source>
        <dbReference type="ARBA" id="ARBA00048679"/>
    </source>
</evidence>
<dbReference type="Pfam" id="PF03822">
    <property type="entry name" value="NAF"/>
    <property type="match status" value="1"/>
</dbReference>
<keyword evidence="5" id="KW-0547">Nucleotide-binding</keyword>
<dbReference type="InterPro" id="IPR004041">
    <property type="entry name" value="NAF_dom"/>
</dbReference>
<keyword evidence="7" id="KW-0067">ATP-binding</keyword>
<dbReference type="Gene3D" id="3.30.310.80">
    <property type="entry name" value="Kinase associated domain 1, KA1"/>
    <property type="match status" value="1"/>
</dbReference>
<organism evidence="11">
    <name type="scientific">Aegilops tauschii</name>
    <name type="common">Tausch's goatgrass</name>
    <name type="synonym">Aegilops squarrosa</name>
    <dbReference type="NCBI Taxonomy" id="37682"/>
    <lineage>
        <taxon>Eukaryota</taxon>
        <taxon>Viridiplantae</taxon>
        <taxon>Streptophyta</taxon>
        <taxon>Embryophyta</taxon>
        <taxon>Tracheophyta</taxon>
        <taxon>Spermatophyta</taxon>
        <taxon>Magnoliopsida</taxon>
        <taxon>Liliopsida</taxon>
        <taxon>Poales</taxon>
        <taxon>Poaceae</taxon>
        <taxon>BOP clade</taxon>
        <taxon>Pooideae</taxon>
        <taxon>Triticodae</taxon>
        <taxon>Triticeae</taxon>
        <taxon>Triticinae</taxon>
        <taxon>Aegilops</taxon>
    </lineage>
</organism>
<dbReference type="InterPro" id="IPR018451">
    <property type="entry name" value="NAF/FISL_domain"/>
</dbReference>
<dbReference type="EnsemblPlants" id="EMT00527">
    <property type="protein sequence ID" value="EMT00527"/>
    <property type="gene ID" value="F775_18424"/>
</dbReference>
<dbReference type="Pfam" id="PF00069">
    <property type="entry name" value="Pkinase"/>
    <property type="match status" value="1"/>
</dbReference>
<evidence type="ECO:0000256" key="2">
    <source>
        <dbReference type="ARBA" id="ARBA00012513"/>
    </source>
</evidence>
<accession>N1QS71</accession>
<evidence type="ECO:0000313" key="11">
    <source>
        <dbReference type="EnsemblPlants" id="EMT00527"/>
    </source>
</evidence>
<proteinExistence type="inferred from homology"/>
<keyword evidence="3" id="KW-0723">Serine/threonine-protein kinase</keyword>
<dbReference type="PROSITE" id="PS50816">
    <property type="entry name" value="NAF"/>
    <property type="match status" value="1"/>
</dbReference>
<dbReference type="PANTHER" id="PTHR43895">
    <property type="entry name" value="CALCIUM/CALMODULIN-DEPENDENT PROTEIN KINASE KINASE-RELATED"/>
    <property type="match status" value="1"/>
</dbReference>